<dbReference type="SMART" id="SM00434">
    <property type="entry name" value="TOP4c"/>
    <property type="match status" value="1"/>
</dbReference>
<evidence type="ECO:0000256" key="1">
    <source>
        <dbReference type="ARBA" id="ARBA00000185"/>
    </source>
</evidence>
<name>A0ABR4XQS8_9LACO</name>
<dbReference type="Pfam" id="PF00521">
    <property type="entry name" value="DNA_topoisoIV"/>
    <property type="match status" value="1"/>
</dbReference>
<gene>
    <name evidence="7" type="ORF">Q757_04730</name>
</gene>
<dbReference type="Gene3D" id="3.30.1360.40">
    <property type="match status" value="1"/>
</dbReference>
<evidence type="ECO:0000313" key="8">
    <source>
        <dbReference type="Proteomes" id="UP000030023"/>
    </source>
</evidence>
<dbReference type="InterPro" id="IPR013757">
    <property type="entry name" value="Topo_IIA_A_a_sf"/>
</dbReference>
<comment type="caution">
    <text evidence="7">The sequence shown here is derived from an EMBL/GenBank/DDBJ whole genome shotgun (WGS) entry which is preliminary data.</text>
</comment>
<dbReference type="InterPro" id="IPR013758">
    <property type="entry name" value="Topo_IIA_A/C_ab"/>
</dbReference>
<dbReference type="Gene3D" id="1.10.268.10">
    <property type="entry name" value="Topoisomerase, domain 3"/>
    <property type="match status" value="1"/>
</dbReference>
<evidence type="ECO:0000256" key="4">
    <source>
        <dbReference type="ARBA" id="ARBA00023235"/>
    </source>
</evidence>
<feature type="domain" description="Topo IIA-type catalytic" evidence="6">
    <location>
        <begin position="33"/>
        <end position="402"/>
    </location>
</feature>
<dbReference type="EMBL" id="AXCV01000189">
    <property type="protein sequence ID" value="KGO31838.1"/>
    <property type="molecule type" value="Genomic_DNA"/>
</dbReference>
<dbReference type="InterPro" id="IPR002205">
    <property type="entry name" value="Topo_IIA_dom_A"/>
</dbReference>
<dbReference type="Proteomes" id="UP000030023">
    <property type="component" value="Unassembled WGS sequence"/>
</dbReference>
<dbReference type="InterPro" id="IPR050220">
    <property type="entry name" value="Type_II_DNA_Topoisomerases"/>
</dbReference>
<evidence type="ECO:0000256" key="5">
    <source>
        <dbReference type="PROSITE-ProRule" id="PRU01384"/>
    </source>
</evidence>
<feature type="non-terminal residue" evidence="7">
    <location>
        <position position="402"/>
    </location>
</feature>
<organism evidence="7 8">
    <name type="scientific">Oenococcus alcoholitolerans</name>
    <dbReference type="NCBI Taxonomy" id="931074"/>
    <lineage>
        <taxon>Bacteria</taxon>
        <taxon>Bacillati</taxon>
        <taxon>Bacillota</taxon>
        <taxon>Bacilli</taxon>
        <taxon>Lactobacillales</taxon>
        <taxon>Lactobacillaceae</taxon>
        <taxon>Oenococcus</taxon>
    </lineage>
</organism>
<sequence length="402" mass="45576">MVEKNRIQELSLEDVMGERFGRYSKYIIQERALPDIRDGLKPVQRRILFAMKEDGNTFDHPYRKSAKAVGNVMGNYHPHGDSSIYEALVRMSQNWKMREPLIDMNGNNGSIDNDPPAAMRYTEARLSPFSQELLADLDQKTVDMVLNFDDTRYEPTVLPSRIPNLLINGASGISAGYATEIPPHNLGEVIDGLVFLLAHPQADLDQLMKFVKGPDFPTGAIVQGIKGIREAYQTGRGRIYIRAKTEIEDLKAGKKQIKITELPYEVNKAALVSRIDEIRVNHEVNGITEVRDDTSREGLLVVIELSKDADPQGVLDFLFKKTSLQQAYNFNMTAIENQRPVSASLKQMLSAFIRFRQEVITRRTNFELEKALSRQEIVDGLIKMISILDQVIITIRSSKNRR</sequence>
<dbReference type="PANTHER" id="PTHR43493">
    <property type="entry name" value="DNA GYRASE/TOPOISOMERASE SUBUNIT A"/>
    <property type="match status" value="1"/>
</dbReference>
<evidence type="ECO:0000256" key="2">
    <source>
        <dbReference type="ARBA" id="ARBA00023029"/>
    </source>
</evidence>
<accession>A0ABR4XQS8</accession>
<feature type="active site" description="O-(5'-phospho-DNA)-tyrosine intermediate" evidence="5">
    <location>
        <position position="121"/>
    </location>
</feature>
<dbReference type="InterPro" id="IPR013760">
    <property type="entry name" value="Topo_IIA-like_dom_sf"/>
</dbReference>
<comment type="catalytic activity">
    <reaction evidence="1 5">
        <text>ATP-dependent breakage, passage and rejoining of double-stranded DNA.</text>
        <dbReference type="EC" id="5.6.2.2"/>
    </reaction>
</comment>
<evidence type="ECO:0000256" key="3">
    <source>
        <dbReference type="ARBA" id="ARBA00023125"/>
    </source>
</evidence>
<dbReference type="Gene3D" id="3.90.199.10">
    <property type="entry name" value="Topoisomerase II, domain 5"/>
    <property type="match status" value="1"/>
</dbReference>
<dbReference type="PROSITE" id="PS52040">
    <property type="entry name" value="TOPO_IIA"/>
    <property type="match status" value="1"/>
</dbReference>
<dbReference type="PANTHER" id="PTHR43493:SF9">
    <property type="entry name" value="DNA TOPOISOMERASE 4 SUBUNIT A"/>
    <property type="match status" value="1"/>
</dbReference>
<keyword evidence="3 5" id="KW-0238">DNA-binding</keyword>
<keyword evidence="4 5" id="KW-0413">Isomerase</keyword>
<reference evidence="7 8" key="1">
    <citation type="journal article" date="2014" name="Antonie Van Leeuwenhoek">
        <title>Oenococcus alcoholitolerans sp. nov., a lactic acid bacteria isolated from cachaca and ethanol fermentation processes.</title>
        <authorList>
            <person name="Badotti F."/>
            <person name="Moreira A.P."/>
            <person name="Tonon L.A."/>
            <person name="de Lucena B.T."/>
            <person name="Gomes Fde C."/>
            <person name="Kruger R."/>
            <person name="Thompson C.C."/>
            <person name="de Morais M.A.Jr."/>
            <person name="Rosa C.A."/>
            <person name="Thompson F.L."/>
        </authorList>
    </citation>
    <scope>NUCLEOTIDE SEQUENCE [LARGE SCALE GENOMIC DNA]</scope>
    <source>
        <strain evidence="7 8">UFRJ-M7.2.18</strain>
    </source>
</reference>
<evidence type="ECO:0000259" key="6">
    <source>
        <dbReference type="PROSITE" id="PS52040"/>
    </source>
</evidence>
<protein>
    <recommendedName>
        <fullName evidence="6">Topo IIA-type catalytic domain-containing protein</fullName>
    </recommendedName>
</protein>
<proteinExistence type="predicted"/>
<dbReference type="SUPFAM" id="SSF56719">
    <property type="entry name" value="Type II DNA topoisomerase"/>
    <property type="match status" value="1"/>
</dbReference>
<evidence type="ECO:0000313" key="7">
    <source>
        <dbReference type="EMBL" id="KGO31838.1"/>
    </source>
</evidence>
<keyword evidence="2 5" id="KW-0799">Topoisomerase</keyword>
<keyword evidence="8" id="KW-1185">Reference proteome</keyword>
<dbReference type="CDD" id="cd00187">
    <property type="entry name" value="TOP4c"/>
    <property type="match status" value="1"/>
</dbReference>